<dbReference type="AlphaFoldDB" id="A0A3M7TXE1"/>
<keyword evidence="8" id="KW-1185">Reference proteome</keyword>
<dbReference type="GO" id="GO:0008360">
    <property type="term" value="P:regulation of cell shape"/>
    <property type="evidence" value="ECO:0007669"/>
    <property type="project" value="UniProtKB-KW"/>
</dbReference>
<feature type="transmembrane region" description="Helical" evidence="6">
    <location>
        <begin position="323"/>
        <end position="353"/>
    </location>
</feature>
<dbReference type="EMBL" id="RHIB01000001">
    <property type="protein sequence ID" value="RNA69939.1"/>
    <property type="molecule type" value="Genomic_DNA"/>
</dbReference>
<reference evidence="7 8" key="1">
    <citation type="submission" date="2018-10" db="EMBL/GenBank/DDBJ databases">
        <title>Bacillus Keqinensis sp. nov., a moderately halophilic bacterium isolated from a saline-alkaline lake.</title>
        <authorList>
            <person name="Wang H."/>
        </authorList>
    </citation>
    <scope>NUCLEOTIDE SEQUENCE [LARGE SCALE GENOMIC DNA]</scope>
    <source>
        <strain evidence="7 8">KQ-3</strain>
    </source>
</reference>
<feature type="transmembrane region" description="Helical" evidence="6">
    <location>
        <begin position="174"/>
        <end position="194"/>
    </location>
</feature>
<dbReference type="InterPro" id="IPR047928">
    <property type="entry name" value="Perm_prefix_1"/>
</dbReference>
<keyword evidence="5 6" id="KW-0472">Membrane</keyword>
<comment type="caution">
    <text evidence="7">The sequence shown here is derived from an EMBL/GenBank/DDBJ whole genome shotgun (WGS) entry which is preliminary data.</text>
</comment>
<dbReference type="Pfam" id="PF01098">
    <property type="entry name" value="FTSW_RODA_SPOVE"/>
    <property type="match status" value="1"/>
</dbReference>
<dbReference type="GO" id="GO:0015648">
    <property type="term" value="F:lipid-linked peptidoglycan transporter activity"/>
    <property type="evidence" value="ECO:0007669"/>
    <property type="project" value="TreeGrafter"/>
</dbReference>
<evidence type="ECO:0000256" key="4">
    <source>
        <dbReference type="ARBA" id="ARBA00022989"/>
    </source>
</evidence>
<comment type="subcellular location">
    <subcellularLocation>
        <location evidence="1">Membrane</location>
        <topology evidence="1">Multi-pass membrane protein</topology>
    </subcellularLocation>
</comment>
<dbReference type="OrthoDB" id="2192428at2"/>
<dbReference type="RefSeq" id="WP_122897451.1">
    <property type="nucleotide sequence ID" value="NZ_RHIB01000001.1"/>
</dbReference>
<evidence type="ECO:0000256" key="2">
    <source>
        <dbReference type="ARBA" id="ARBA00022692"/>
    </source>
</evidence>
<accession>A0A3M7TXE1</accession>
<dbReference type="Proteomes" id="UP000278746">
    <property type="component" value="Unassembled WGS sequence"/>
</dbReference>
<organism evidence="7 8">
    <name type="scientific">Alteribacter keqinensis</name>
    <dbReference type="NCBI Taxonomy" id="2483800"/>
    <lineage>
        <taxon>Bacteria</taxon>
        <taxon>Bacillati</taxon>
        <taxon>Bacillota</taxon>
        <taxon>Bacilli</taxon>
        <taxon>Bacillales</taxon>
        <taxon>Bacillaceae</taxon>
        <taxon>Alteribacter</taxon>
    </lineage>
</organism>
<evidence type="ECO:0000256" key="3">
    <source>
        <dbReference type="ARBA" id="ARBA00022960"/>
    </source>
</evidence>
<proteinExistence type="predicted"/>
<dbReference type="InterPro" id="IPR001182">
    <property type="entry name" value="FtsW/RodA"/>
</dbReference>
<feature type="transmembrane region" description="Helical" evidence="6">
    <location>
        <begin position="143"/>
        <end position="162"/>
    </location>
</feature>
<dbReference type="GO" id="GO:0032153">
    <property type="term" value="C:cell division site"/>
    <property type="evidence" value="ECO:0007669"/>
    <property type="project" value="TreeGrafter"/>
</dbReference>
<keyword evidence="2 6" id="KW-0812">Transmembrane</keyword>
<dbReference type="GO" id="GO:0051301">
    <property type="term" value="P:cell division"/>
    <property type="evidence" value="ECO:0007669"/>
    <property type="project" value="InterPro"/>
</dbReference>
<feature type="transmembrane region" description="Helical" evidence="6">
    <location>
        <begin position="398"/>
        <end position="420"/>
    </location>
</feature>
<name>A0A3M7TXE1_9BACI</name>
<dbReference type="PANTHER" id="PTHR30474">
    <property type="entry name" value="CELL CYCLE PROTEIN"/>
    <property type="match status" value="1"/>
</dbReference>
<dbReference type="PANTHER" id="PTHR30474:SF1">
    <property type="entry name" value="PEPTIDOGLYCAN GLYCOSYLTRANSFERASE MRDB"/>
    <property type="match status" value="1"/>
</dbReference>
<evidence type="ECO:0000256" key="5">
    <source>
        <dbReference type="ARBA" id="ARBA00023136"/>
    </source>
</evidence>
<feature type="transmembrane region" description="Helical" evidence="6">
    <location>
        <begin position="248"/>
        <end position="269"/>
    </location>
</feature>
<dbReference type="NCBIfam" id="NF038403">
    <property type="entry name" value="perm_prefix_1"/>
    <property type="match status" value="1"/>
</dbReference>
<dbReference type="GO" id="GO:0005886">
    <property type="term" value="C:plasma membrane"/>
    <property type="evidence" value="ECO:0007669"/>
    <property type="project" value="TreeGrafter"/>
</dbReference>
<evidence type="ECO:0000256" key="6">
    <source>
        <dbReference type="SAM" id="Phobius"/>
    </source>
</evidence>
<keyword evidence="3" id="KW-0133">Cell shape</keyword>
<evidence type="ECO:0000313" key="7">
    <source>
        <dbReference type="EMBL" id="RNA69939.1"/>
    </source>
</evidence>
<feature type="transmembrane region" description="Helical" evidence="6">
    <location>
        <begin position="112"/>
        <end position="131"/>
    </location>
</feature>
<evidence type="ECO:0000256" key="1">
    <source>
        <dbReference type="ARBA" id="ARBA00004141"/>
    </source>
</evidence>
<sequence>MNSSDQIDQFLSRVTSHIRSKEAKELVDRELRSHIEKRIRENKDKGSSHVEAATLAVEQMGSPSSLGRVMNQLHKPKVDWLIIGLFSLLLGAGMMPVLFFTPWMGGSSYSLISGKLLMSAVSLAVVLGIMFIDYRRILKAWPLFYWGSLSLLILFFISGNFYNGQVFFRLGDHIRIDSWFVAMLCIIGLVGLVTERKGKKYFPLTVTAAVWVPALFFGTFGSISVSILYLFTAMTILIVSLKNKREIFKLAAIQVGSAFFGLCWMLLILPGYQLRRLQYWINPNSYPGSSEAYIPNILQGFLDGSVMFGRGDSGLSLNLLNEYIFVGIVYNFGWIPASVTAVLLIGLLIRMFIITRKTADRLGMMIVTAGVTVMIFSTSWNLLMMFGILPIVTFPLPLISIGLTSHVIFAVFTGLILSVYRRKDIVGSQTAAG</sequence>
<feature type="transmembrane region" description="Helical" evidence="6">
    <location>
        <begin position="78"/>
        <end position="100"/>
    </location>
</feature>
<gene>
    <name evidence="7" type="ORF">EBO34_08410</name>
</gene>
<evidence type="ECO:0000313" key="8">
    <source>
        <dbReference type="Proteomes" id="UP000278746"/>
    </source>
</evidence>
<keyword evidence="4 6" id="KW-1133">Transmembrane helix</keyword>
<feature type="transmembrane region" description="Helical" evidence="6">
    <location>
        <begin position="365"/>
        <end position="392"/>
    </location>
</feature>
<protein>
    <submittedName>
        <fullName evidence="7">FtsW/RodA/SpoVE family cell cycle protein</fullName>
    </submittedName>
</protein>